<evidence type="ECO:0000313" key="4">
    <source>
        <dbReference type="Proteomes" id="UP000299102"/>
    </source>
</evidence>
<accession>A0A4C1ZYU9</accession>
<dbReference type="Proteomes" id="UP000299102">
    <property type="component" value="Unassembled WGS sequence"/>
</dbReference>
<evidence type="ECO:0000256" key="1">
    <source>
        <dbReference type="SAM" id="MobiDB-lite"/>
    </source>
</evidence>
<sequence>MGSALKSYPALFLLLYSVIVPLVENTINMILTANALPPGVFKERPYSFLKGQHSLGTPLGLRLFITYRSDSLRACSSPTALIAYALVCSLKSNTGRLKLTSTRETSVSVLEDMRVSKLQRTFPSKLRPFEDDNTARLVGVSPVTRLDGLVKACLGPRRVRARVKYFMARVRAPRPPPAPSLRARPLPPLRRSL</sequence>
<keyword evidence="2" id="KW-0732">Signal</keyword>
<protein>
    <submittedName>
        <fullName evidence="3">Uncharacterized protein</fullName>
    </submittedName>
</protein>
<dbReference type="AlphaFoldDB" id="A0A4C1ZYU9"/>
<dbReference type="EMBL" id="BGZK01002348">
    <property type="protein sequence ID" value="GBP93190.1"/>
    <property type="molecule type" value="Genomic_DNA"/>
</dbReference>
<proteinExistence type="predicted"/>
<feature type="compositionally biased region" description="Low complexity" evidence="1">
    <location>
        <begin position="180"/>
        <end position="193"/>
    </location>
</feature>
<organism evidence="3 4">
    <name type="scientific">Eumeta variegata</name>
    <name type="common">Bagworm moth</name>
    <name type="synonym">Eumeta japonica</name>
    <dbReference type="NCBI Taxonomy" id="151549"/>
    <lineage>
        <taxon>Eukaryota</taxon>
        <taxon>Metazoa</taxon>
        <taxon>Ecdysozoa</taxon>
        <taxon>Arthropoda</taxon>
        <taxon>Hexapoda</taxon>
        <taxon>Insecta</taxon>
        <taxon>Pterygota</taxon>
        <taxon>Neoptera</taxon>
        <taxon>Endopterygota</taxon>
        <taxon>Lepidoptera</taxon>
        <taxon>Glossata</taxon>
        <taxon>Ditrysia</taxon>
        <taxon>Tineoidea</taxon>
        <taxon>Psychidae</taxon>
        <taxon>Oiketicinae</taxon>
        <taxon>Eumeta</taxon>
    </lineage>
</organism>
<evidence type="ECO:0000256" key="2">
    <source>
        <dbReference type="SAM" id="SignalP"/>
    </source>
</evidence>
<comment type="caution">
    <text evidence="3">The sequence shown here is derived from an EMBL/GenBank/DDBJ whole genome shotgun (WGS) entry which is preliminary data.</text>
</comment>
<gene>
    <name evidence="3" type="ORF">EVAR_66879_1</name>
</gene>
<feature type="chain" id="PRO_5020026272" evidence="2">
    <location>
        <begin position="26"/>
        <end position="193"/>
    </location>
</feature>
<reference evidence="3 4" key="1">
    <citation type="journal article" date="2019" name="Commun. Biol.">
        <title>The bagworm genome reveals a unique fibroin gene that provides high tensile strength.</title>
        <authorList>
            <person name="Kono N."/>
            <person name="Nakamura H."/>
            <person name="Ohtoshi R."/>
            <person name="Tomita M."/>
            <person name="Numata K."/>
            <person name="Arakawa K."/>
        </authorList>
    </citation>
    <scope>NUCLEOTIDE SEQUENCE [LARGE SCALE GENOMIC DNA]</scope>
</reference>
<feature type="signal peptide" evidence="2">
    <location>
        <begin position="1"/>
        <end position="25"/>
    </location>
</feature>
<evidence type="ECO:0000313" key="3">
    <source>
        <dbReference type="EMBL" id="GBP93190.1"/>
    </source>
</evidence>
<keyword evidence="4" id="KW-1185">Reference proteome</keyword>
<name>A0A4C1ZYU9_EUMVA</name>
<feature type="region of interest" description="Disordered" evidence="1">
    <location>
        <begin position="174"/>
        <end position="193"/>
    </location>
</feature>